<dbReference type="InterPro" id="IPR006059">
    <property type="entry name" value="SBP"/>
</dbReference>
<comment type="caution">
    <text evidence="2">The sequence shown here is derived from an EMBL/GenBank/DDBJ whole genome shotgun (WGS) entry which is preliminary data.</text>
</comment>
<dbReference type="OrthoDB" id="7937990at2"/>
<dbReference type="RefSeq" id="WP_139105241.1">
    <property type="nucleotide sequence ID" value="NZ_VDFR01000011.1"/>
</dbReference>
<evidence type="ECO:0000313" key="4">
    <source>
        <dbReference type="Proteomes" id="UP000306740"/>
    </source>
</evidence>
<feature type="signal peptide" evidence="1">
    <location>
        <begin position="1"/>
        <end position="22"/>
    </location>
</feature>
<accession>A0A5C4MRS3</accession>
<dbReference type="PANTHER" id="PTHR43649:SF14">
    <property type="entry name" value="BLR3389 PROTEIN"/>
    <property type="match status" value="1"/>
</dbReference>
<dbReference type="InterPro" id="IPR050490">
    <property type="entry name" value="Bact_solute-bd_prot1"/>
</dbReference>
<name>A0A5C4MRS3_9ACTN</name>
<organism evidence="2 4">
    <name type="scientific">Mumia zhuanghuii</name>
    <dbReference type="NCBI Taxonomy" id="2585211"/>
    <lineage>
        <taxon>Bacteria</taxon>
        <taxon>Bacillati</taxon>
        <taxon>Actinomycetota</taxon>
        <taxon>Actinomycetes</taxon>
        <taxon>Propionibacteriales</taxon>
        <taxon>Nocardioidaceae</taxon>
        <taxon>Mumia</taxon>
    </lineage>
</organism>
<dbReference type="PROSITE" id="PS51257">
    <property type="entry name" value="PROKAR_LIPOPROTEIN"/>
    <property type="match status" value="1"/>
</dbReference>
<keyword evidence="1" id="KW-0732">Signal</keyword>
<protein>
    <submittedName>
        <fullName evidence="2">Extracellular solute-binding protein</fullName>
    </submittedName>
</protein>
<reference evidence="2 4" key="1">
    <citation type="submission" date="2019-05" db="EMBL/GenBank/DDBJ databases">
        <title>Mumia sp. nov., isolated from the intestinal contents of plateau pika (Ochotona curzoniae) in the Qinghai-Tibet plateau of China.</title>
        <authorList>
            <person name="Tian Z."/>
        </authorList>
    </citation>
    <scope>NUCLEOTIDE SEQUENCE [LARGE SCALE GENOMIC DNA]</scope>
    <source>
        <strain evidence="4">527</strain>
        <strain evidence="2">Z527</strain>
    </source>
</reference>
<dbReference type="AlphaFoldDB" id="A0A5C4MRS3"/>
<dbReference type="Pfam" id="PF01547">
    <property type="entry name" value="SBP_bac_1"/>
    <property type="match status" value="1"/>
</dbReference>
<dbReference type="SUPFAM" id="SSF53850">
    <property type="entry name" value="Periplasmic binding protein-like II"/>
    <property type="match status" value="1"/>
</dbReference>
<dbReference type="EMBL" id="VDFR01000011">
    <property type="protein sequence ID" value="TNC50971.1"/>
    <property type="molecule type" value="Genomic_DNA"/>
</dbReference>
<evidence type="ECO:0000313" key="2">
    <source>
        <dbReference type="EMBL" id="TNC48072.1"/>
    </source>
</evidence>
<sequence length="432" mass="45633">MRGNKRLAAIGAAASAAALVLSGCGGTDPGSGGEDATAWVLTGGSEATFRSSFESWNSDNADREIKTDWFGNDAYKEKIRTAVGSGSAPTFIFNWAGGSLADYVGNDDVVDLTERTKELQDRIVPSVLESGMIDGKLYAVPNNNAQPVILFTNNKVLEGAGIDGAPTTFDELLDDVAKLKRAGVDTPIALAGQSQWPELMWIQYLADRVGGPETFNAVINGEPDAWSSPEMLKALGMITQLVDAGAFGDKFGSVVADANADAALLHTGKSGMLLQGAWTYSNFLTDAPGFAESGDLGFANFPSVAGGKGDPANIVGNPANFWSVSAKASKEQQDTAMDYLNDAMYDEEYVDSLIENGGVPVTVGAEQKLADSEQAPFLTFAYDMVKNAPNFQLSWDQALPASQGQALLTNLSQLFLGQKTPEEFAKAMNDAS</sequence>
<dbReference type="PANTHER" id="PTHR43649">
    <property type="entry name" value="ARABINOSE-BINDING PROTEIN-RELATED"/>
    <property type="match status" value="1"/>
</dbReference>
<dbReference type="Gene3D" id="3.40.190.10">
    <property type="entry name" value="Periplasmic binding protein-like II"/>
    <property type="match status" value="2"/>
</dbReference>
<proteinExistence type="predicted"/>
<evidence type="ECO:0000313" key="3">
    <source>
        <dbReference type="EMBL" id="TNC50971.1"/>
    </source>
</evidence>
<gene>
    <name evidence="3" type="ORF">FHE65_03090</name>
    <name evidence="2" type="ORF">FHE65_08055</name>
</gene>
<dbReference type="EMBL" id="VDFR01000039">
    <property type="protein sequence ID" value="TNC48072.1"/>
    <property type="molecule type" value="Genomic_DNA"/>
</dbReference>
<evidence type="ECO:0000256" key="1">
    <source>
        <dbReference type="SAM" id="SignalP"/>
    </source>
</evidence>
<feature type="chain" id="PRO_5038242845" evidence="1">
    <location>
        <begin position="23"/>
        <end position="432"/>
    </location>
</feature>
<dbReference type="Proteomes" id="UP000306740">
    <property type="component" value="Unassembled WGS sequence"/>
</dbReference>